<name>A0ACC2V5L9_9TREE</name>
<sequence>MEATTENLSMLSTLLTQSLSPLPEVRHPAEKNLNSTELQPGFLLLVLSLVKDDRAALDIRQAAGVYFKNVVRKRWSEETEITDFDRTAVKSQLVPIMVSLSTPGGPAAKLQSQIGEAVAEIASVDFPERWPNLLDDMVNSLSPDNFTINNGVLTTAHSIFKQWRSQFRTDHLFLTIKHVLHKFCDPYYALFQRVDQLLFNTATPLPAGTSLPELAQTLLLLLELFHDFTCQDLPEFFEDNLNVFMGDVSKASAGTTTGEEFGLIGKYLRWERPELLGEDDDDIPGPIQKVRAAICEIAQLFALKYSDDFPQLGMFVSGVWQMLGTVGMGTRDDQLVSKSLGFLAVVVKMGSHRSLFEAQSTLENFVDRIILPNMGMRTHEEEMFEDDPLEYIRQDLEPSTENDTRRQAATDFTRALMQLFEGQITGIVGGHINNYLQQYTANPAENWKSKDTAIYLLTSIASRGSTLHQGVTSVNALVNVVEFFTNNVFADLQAEPSAVHPILQVDAIKYLFTFRNQASGQVSPSSSGSNALCPQLTKDQLVSVLPLLVRHLESTNYVVSSYAAITIERILFIKQNGMVLFTQADVRPFAESILMACFRNIESGSTPEKIAENDYLMKCVMRVIITARQSLTPAYQAILARLVAIIGETSKNPSNPRFNQYNFESISALIRFVSAGTPDAVAHFEAALFPPIQYMLSADVSEFIPYAFQICSQLLELHPVTTLLPAYENLLGPLLHAALWESRGNVPALVRLWKALILRGAEVITKNNQVQGLLGIFQKLVASKNTDVYGFDLIGVMYEAVPISVMTPFTKTVLMLILNRLQTGKTPVFSQAFARFFLLLCAIPNVGPSFLVEQLQAIQPGLASQILENVILPETRKMPIKDRKVVAVGLTRLLTDGDVLLQPTTVSAWPMVLEAVLDIFTLSQDLKTEETTEDLDSLDPEESTFQASFSKLGASESTVRDPVANVPDAKLFLSKQLAAASARYPGKFPSLMQALPQESLAPFAAYMQSNNDVVV</sequence>
<accession>A0ACC2V5L9</accession>
<evidence type="ECO:0000313" key="1">
    <source>
        <dbReference type="EMBL" id="KAJ9094393.1"/>
    </source>
</evidence>
<protein>
    <submittedName>
        <fullName evidence="1">Uncharacterized protein</fullName>
    </submittedName>
</protein>
<reference evidence="1" key="1">
    <citation type="submission" date="2023-04" db="EMBL/GenBank/DDBJ databases">
        <title>Draft Genome sequencing of Naganishia species isolated from polar environments using Oxford Nanopore Technology.</title>
        <authorList>
            <person name="Leo P."/>
            <person name="Venkateswaran K."/>
        </authorList>
    </citation>
    <scope>NUCLEOTIDE SEQUENCE</scope>
    <source>
        <strain evidence="1">MNA-CCFEE 5262</strain>
    </source>
</reference>
<dbReference type="Proteomes" id="UP001230649">
    <property type="component" value="Unassembled WGS sequence"/>
</dbReference>
<keyword evidence="2" id="KW-1185">Reference proteome</keyword>
<proteinExistence type="predicted"/>
<organism evidence="1 2">
    <name type="scientific">Naganishia adeliensis</name>
    <dbReference type="NCBI Taxonomy" id="92952"/>
    <lineage>
        <taxon>Eukaryota</taxon>
        <taxon>Fungi</taxon>
        <taxon>Dikarya</taxon>
        <taxon>Basidiomycota</taxon>
        <taxon>Agaricomycotina</taxon>
        <taxon>Tremellomycetes</taxon>
        <taxon>Filobasidiales</taxon>
        <taxon>Filobasidiaceae</taxon>
        <taxon>Naganishia</taxon>
    </lineage>
</organism>
<comment type="caution">
    <text evidence="1">The sequence shown here is derived from an EMBL/GenBank/DDBJ whole genome shotgun (WGS) entry which is preliminary data.</text>
</comment>
<evidence type="ECO:0000313" key="2">
    <source>
        <dbReference type="Proteomes" id="UP001230649"/>
    </source>
</evidence>
<gene>
    <name evidence="1" type="ORF">QFC20_006895</name>
</gene>
<dbReference type="EMBL" id="JASBWS010000138">
    <property type="protein sequence ID" value="KAJ9094393.1"/>
    <property type="molecule type" value="Genomic_DNA"/>
</dbReference>